<feature type="region of interest" description="Disordered" evidence="1">
    <location>
        <begin position="369"/>
        <end position="420"/>
    </location>
</feature>
<sequence length="995" mass="109690">MSTPNRNTDDLSIPFNPLKDQLLAAAEAFATEAQPLAKILGGLVDDVERAGREPLEIVPVCHHSPSSALQMVRRLTARPPRVIYMECCEDLRPVLDGLRNCQLPVALQAFAPVSKAFPAAWSPLNLVCPLTEFSAEFQAIAFALENPATELVFVDRSADLVFQWMPRDDDAIERAIPDDPEADDEEAAMHGSAVGVEVGTLMPTFDRFRQVLLKNARVRYFSEWWDQYVEEAIIDGDYAAYRQVMFLVGSLFRRLGTTDRDRHSDELRERHMWTRIKEHLSESAIDPRDAIYVCGAAHAASYVPEFGLESAAVWEIPAHSGTKWHYGLLPSSYIAICHQFGHPRGAVTLAEARWRKSLVRQSLRPFSLKANGKKASRKAANALQDPSLAAPSVPKRNKAKASTSSMNANAAESGTPLSGSAPASQHLLDYLKASPAQVESDEEDLLQNCVRIVELSRRHGYLASTADSIAVYQTAILLANLRNRRHPTPYDFREAAITCIEKDAVPGKRDVGRLCDMLLGGDKVGQIGFESLPPLAQDVYARLAPLPIALASRTIQRALFDFRKTPELWPCSDLLWKLHYLLSPGVVRPIMGQRQLGHVPQQESWDIAIGKNQGEVIQLAYEGVTVEHVLERRLKKVAFGPESRAADTIQAVEDSIVFLKSERLTEELGERAVDLLVQEPDAKQANEIHVRITRLVHYYRTTEAGLPAWLKRFVTTGYSHYATLLPNAFADRGTHVNDLAAMLQFLFTLESLALSLGCERSQLVIALRQAAPITVDAPKLALLWSAECVLRLRDVASLRGHFDALIENELTLPALPEYLEGLLLALVFTPLVGSLTVELLSKAFERLPDRLLMPWLPKLLMRLRPHADAALPILMKEAASLFPTSLAALASWQPPWYRPVASLETTSTTSNEAIPTHVRVVLGPAEQAVASLLAGQQATTDALAAALGLPITWSVATTAGETDQPATVASPEQNAVRALLRAFQSTMLAVTPRSD</sequence>
<reference evidence="2" key="1">
    <citation type="submission" date="2024-05" db="EMBL/GenBank/DDBJ databases">
        <title>Planctomycetes of the genus Singulisphaera possess chitinolytic capabilities.</title>
        <authorList>
            <person name="Ivanova A."/>
        </authorList>
    </citation>
    <scope>NUCLEOTIDE SEQUENCE</scope>
    <source>
        <strain evidence="2">Ch08T</strain>
    </source>
</reference>
<gene>
    <name evidence="2" type="ORF">V5E97_18915</name>
</gene>
<evidence type="ECO:0000313" key="2">
    <source>
        <dbReference type="EMBL" id="XBH08026.1"/>
    </source>
</evidence>
<protein>
    <submittedName>
        <fullName evidence="2">DUF5682 family protein</fullName>
    </submittedName>
</protein>
<dbReference type="InterPro" id="IPR043737">
    <property type="entry name" value="DUF5682"/>
</dbReference>
<evidence type="ECO:0000256" key="1">
    <source>
        <dbReference type="SAM" id="MobiDB-lite"/>
    </source>
</evidence>
<name>A0AAU7CTL9_9BACT</name>
<accession>A0AAU7CTL9</accession>
<dbReference type="RefSeq" id="WP_406700863.1">
    <property type="nucleotide sequence ID" value="NZ_CP155447.1"/>
</dbReference>
<proteinExistence type="predicted"/>
<feature type="compositionally biased region" description="Polar residues" evidence="1">
    <location>
        <begin position="400"/>
        <end position="420"/>
    </location>
</feature>
<organism evidence="2">
    <name type="scientific">Singulisphaera sp. Ch08</name>
    <dbReference type="NCBI Taxonomy" id="3120278"/>
    <lineage>
        <taxon>Bacteria</taxon>
        <taxon>Pseudomonadati</taxon>
        <taxon>Planctomycetota</taxon>
        <taxon>Planctomycetia</taxon>
        <taxon>Isosphaerales</taxon>
        <taxon>Isosphaeraceae</taxon>
        <taxon>Singulisphaera</taxon>
    </lineage>
</organism>
<dbReference type="AlphaFoldDB" id="A0AAU7CTL9"/>
<dbReference type="EMBL" id="CP155447">
    <property type="protein sequence ID" value="XBH08026.1"/>
    <property type="molecule type" value="Genomic_DNA"/>
</dbReference>
<dbReference type="Pfam" id="PF18934">
    <property type="entry name" value="DUF5682"/>
    <property type="match status" value="2"/>
</dbReference>